<dbReference type="RefSeq" id="XP_064727028.1">
    <property type="nucleotide sequence ID" value="XM_064877526.1"/>
</dbReference>
<feature type="region of interest" description="Disordered" evidence="1">
    <location>
        <begin position="392"/>
        <end position="431"/>
    </location>
</feature>
<comment type="caution">
    <text evidence="3">The sequence shown here is derived from an EMBL/GenBank/DDBJ whole genome shotgun (WGS) entry which is preliminary data.</text>
</comment>
<proteinExistence type="predicted"/>
<evidence type="ECO:0000259" key="2">
    <source>
        <dbReference type="Pfam" id="PF14661"/>
    </source>
</evidence>
<evidence type="ECO:0000313" key="3">
    <source>
        <dbReference type="EMBL" id="KAK5938938.1"/>
    </source>
</evidence>
<dbReference type="Proteomes" id="UP001334248">
    <property type="component" value="Unassembled WGS sequence"/>
</dbReference>
<dbReference type="Pfam" id="PF14661">
    <property type="entry name" value="HAUS6_N"/>
    <property type="match status" value="1"/>
</dbReference>
<feature type="region of interest" description="Disordered" evidence="1">
    <location>
        <begin position="289"/>
        <end position="313"/>
    </location>
</feature>
<feature type="compositionally biased region" description="Low complexity" evidence="1">
    <location>
        <begin position="397"/>
        <end position="411"/>
    </location>
</feature>
<dbReference type="InterPro" id="IPR028163">
    <property type="entry name" value="HAUS_6_N"/>
</dbReference>
<feature type="region of interest" description="Disordered" evidence="1">
    <location>
        <begin position="242"/>
        <end position="262"/>
    </location>
</feature>
<feature type="domain" description="HAUS augmin-like complex subunit 6 N-terminal" evidence="2">
    <location>
        <begin position="17"/>
        <end position="209"/>
    </location>
</feature>
<sequence length="629" mass="70427">MSSQTPAWPGRSHVSVFVHSLHLLDLDQLDDWPEVTIQSFATKASLQHRIRCVEWSLYRLFELYDVRATKDKLRPFFPPSTSLQSVNLRAALLRQLTELKKDGVLGPTVILRKTMLDECKGDKFEELLATFSMLVLKKRFASTGDPLDSGPTKTSNVVPLVLSFRKGIQRDLEKRKELELQARHQKQNTDAKIEAVLTEAAILKRKKAPEIPEHADSLTKIVRENWIGDHAWVETILHGIAPSSSASEGSPQDDREPDDPSRLLDDLHARVKAHGALLAQWQSYLKTLQERSQKQPQQERVPHKDQSRSARFARHQNLVVRAHTTRAPSGIDDIAKFDPCQQLKPQHATLLQSLDRELSIQRPRATTVHTTQLLALTGANQGQSVAHLKEARPLPARTDSSTSSDVSSQRTVVEERPSSQSGNTWSSPPIVEKVPLRSPISAFAADESLPPKDTDSTDQLSLMERTRASLAQFETPRGASQNTPRITKQNQNEPGPTVVTSPVRPQSDRASLLERTRQSMSMLTNVLDDSYQQSSRRGARRPTHARSKTAILVPQRPRLERAWSEESLASTATKEDVDVDADYDSVFKSRPRLAMSPNLSPQGTSNDLWLESQLEEGMNKLTIDSSPDV</sequence>
<reference evidence="3 4" key="1">
    <citation type="journal article" date="2023" name="Res Sq">
        <title>Genomic and morphological characterization of Knufia obscura isolated from the Mars 2020 spacecraft assembly facility.</title>
        <authorList>
            <person name="Chander A.M."/>
            <person name="Teixeira M.M."/>
            <person name="Singh N.K."/>
            <person name="Williams M.P."/>
            <person name="Parker C.W."/>
            <person name="Leo P."/>
            <person name="Stajich J.E."/>
            <person name="Torok T."/>
            <person name="Tighe S."/>
            <person name="Mason C.E."/>
            <person name="Venkateswaran K."/>
        </authorList>
    </citation>
    <scope>NUCLEOTIDE SEQUENCE [LARGE SCALE GENOMIC DNA]</scope>
    <source>
        <strain evidence="3 4">CCFEE 5817</strain>
    </source>
</reference>
<feature type="compositionally biased region" description="Polar residues" evidence="1">
    <location>
        <begin position="478"/>
        <end position="504"/>
    </location>
</feature>
<name>A0ABR0RE81_9EURO</name>
<organism evidence="3 4">
    <name type="scientific">Knufia obscura</name>
    <dbReference type="NCBI Taxonomy" id="1635080"/>
    <lineage>
        <taxon>Eukaryota</taxon>
        <taxon>Fungi</taxon>
        <taxon>Dikarya</taxon>
        <taxon>Ascomycota</taxon>
        <taxon>Pezizomycotina</taxon>
        <taxon>Eurotiomycetes</taxon>
        <taxon>Chaetothyriomycetidae</taxon>
        <taxon>Chaetothyriales</taxon>
        <taxon>Trichomeriaceae</taxon>
        <taxon>Knufia</taxon>
    </lineage>
</organism>
<dbReference type="GeneID" id="90002579"/>
<accession>A0ABR0RE81</accession>
<dbReference type="EMBL" id="JAVHJV010000012">
    <property type="protein sequence ID" value="KAK5938938.1"/>
    <property type="molecule type" value="Genomic_DNA"/>
</dbReference>
<feature type="compositionally biased region" description="Polar residues" evidence="1">
    <location>
        <begin position="418"/>
        <end position="427"/>
    </location>
</feature>
<feature type="region of interest" description="Disordered" evidence="1">
    <location>
        <begin position="474"/>
        <end position="509"/>
    </location>
</feature>
<protein>
    <recommendedName>
        <fullName evidence="2">HAUS augmin-like complex subunit 6 N-terminal domain-containing protein</fullName>
    </recommendedName>
</protein>
<gene>
    <name evidence="3" type="ORF">PMZ80_009130</name>
</gene>
<feature type="compositionally biased region" description="Basic and acidic residues" evidence="1">
    <location>
        <begin position="252"/>
        <end position="262"/>
    </location>
</feature>
<evidence type="ECO:0000256" key="1">
    <source>
        <dbReference type="SAM" id="MobiDB-lite"/>
    </source>
</evidence>
<evidence type="ECO:0000313" key="4">
    <source>
        <dbReference type="Proteomes" id="UP001334248"/>
    </source>
</evidence>
<keyword evidence="4" id="KW-1185">Reference proteome</keyword>